<evidence type="ECO:0000256" key="5">
    <source>
        <dbReference type="ARBA" id="ARBA00022679"/>
    </source>
</evidence>
<proteinExistence type="inferred from homology"/>
<dbReference type="FunFam" id="1.10.3810.10:FF:000001">
    <property type="entry name" value="Penicillin-binding protein 1A"/>
    <property type="match status" value="1"/>
</dbReference>
<keyword evidence="3 14" id="KW-0121">Carboxypeptidase</keyword>
<evidence type="ECO:0000256" key="8">
    <source>
        <dbReference type="ARBA" id="ARBA00022984"/>
    </source>
</evidence>
<dbReference type="GO" id="GO:0071555">
    <property type="term" value="P:cell wall organization"/>
    <property type="evidence" value="ECO:0007669"/>
    <property type="project" value="UniProtKB-KW"/>
</dbReference>
<dbReference type="RefSeq" id="WP_185056151.1">
    <property type="nucleotide sequence ID" value="NZ_JACHGN010000029.1"/>
</dbReference>
<organism evidence="14 15">
    <name type="scientific">Thermocatellispora tengchongensis</name>
    <dbReference type="NCBI Taxonomy" id="1073253"/>
    <lineage>
        <taxon>Bacteria</taxon>
        <taxon>Bacillati</taxon>
        <taxon>Actinomycetota</taxon>
        <taxon>Actinomycetes</taxon>
        <taxon>Streptosporangiales</taxon>
        <taxon>Streptosporangiaceae</taxon>
        <taxon>Thermocatellispora</taxon>
    </lineage>
</organism>
<evidence type="ECO:0000256" key="11">
    <source>
        <dbReference type="ARBA" id="ARBA00034000"/>
    </source>
</evidence>
<comment type="caution">
    <text evidence="14">The sequence shown here is derived from an EMBL/GenBank/DDBJ whole genome shotgun (WGS) entry which is preliminary data.</text>
</comment>
<reference evidence="14 15" key="1">
    <citation type="submission" date="2020-08" db="EMBL/GenBank/DDBJ databases">
        <title>Genomic Encyclopedia of Type Strains, Phase IV (KMG-IV): sequencing the most valuable type-strain genomes for metagenomic binning, comparative biology and taxonomic classification.</title>
        <authorList>
            <person name="Goeker M."/>
        </authorList>
    </citation>
    <scope>NUCLEOTIDE SEQUENCE [LARGE SCALE GENOMIC DNA]</scope>
    <source>
        <strain evidence="14 15">DSM 45615</strain>
    </source>
</reference>
<sequence length="251" mass="26827">MSGRGESTGPRALAKAVRLAAAGAAAGVLAAGIALPAVGGAGLGLVAATEQVDLRPAELKEPPPAEVSRVLDADGEEIARFYEEYREAVKLDQIADVMKTAIISIEDFRFYEHGAIDIEGTIRALAKNLNAGGVSQGGSTITQQYVKQVLLNSAVTEEERAKAMAPTYARKLKELRHAMWVEEKYTKDEILEKYLNIAYFGAGAYGVEAAAKRFFGVSASELTLTQAATLAGAVQEPNATDPNRGRKFRER</sequence>
<evidence type="ECO:0000256" key="2">
    <source>
        <dbReference type="ARBA" id="ARBA00007739"/>
    </source>
</evidence>
<keyword evidence="8" id="KW-0573">Peptidoglycan synthesis</keyword>
<feature type="domain" description="Glycosyl transferase family 51" evidence="13">
    <location>
        <begin position="75"/>
        <end position="245"/>
    </location>
</feature>
<dbReference type="PANTHER" id="PTHR32282:SF33">
    <property type="entry name" value="PEPTIDOGLYCAN GLYCOSYLTRANSFERASE"/>
    <property type="match status" value="1"/>
</dbReference>
<evidence type="ECO:0000256" key="7">
    <source>
        <dbReference type="ARBA" id="ARBA00022960"/>
    </source>
</evidence>
<evidence type="ECO:0000256" key="12">
    <source>
        <dbReference type="ARBA" id="ARBA00049902"/>
    </source>
</evidence>
<keyword evidence="9" id="KW-0511">Multifunctional enzyme</keyword>
<evidence type="ECO:0000256" key="9">
    <source>
        <dbReference type="ARBA" id="ARBA00023268"/>
    </source>
</evidence>
<protein>
    <submittedName>
        <fullName evidence="14">Membrane peptidoglycan carboxypeptidase</fullName>
    </submittedName>
</protein>
<comment type="catalytic activity">
    <reaction evidence="12">
        <text>[GlcNAc-(1-&gt;4)-Mur2Ac(oyl-L-Ala-gamma-D-Glu-L-Lys-D-Ala-D-Ala)](n)-di-trans,octa-cis-undecaprenyl diphosphate + beta-D-GlcNAc-(1-&gt;4)-Mur2Ac(oyl-L-Ala-gamma-D-Glu-L-Lys-D-Ala-D-Ala)-di-trans,octa-cis-undecaprenyl diphosphate = [GlcNAc-(1-&gt;4)-Mur2Ac(oyl-L-Ala-gamma-D-Glu-L-Lys-D-Ala-D-Ala)](n+1)-di-trans,octa-cis-undecaprenyl diphosphate + di-trans,octa-cis-undecaprenyl diphosphate + H(+)</text>
        <dbReference type="Rhea" id="RHEA:23708"/>
        <dbReference type="Rhea" id="RHEA-COMP:9602"/>
        <dbReference type="Rhea" id="RHEA-COMP:9603"/>
        <dbReference type="ChEBI" id="CHEBI:15378"/>
        <dbReference type="ChEBI" id="CHEBI:58405"/>
        <dbReference type="ChEBI" id="CHEBI:60033"/>
        <dbReference type="ChEBI" id="CHEBI:78435"/>
        <dbReference type="EC" id="2.4.99.28"/>
    </reaction>
</comment>
<keyword evidence="6" id="KW-0378">Hydrolase</keyword>
<evidence type="ECO:0000313" key="14">
    <source>
        <dbReference type="EMBL" id="MBB5139308.1"/>
    </source>
</evidence>
<keyword evidence="10" id="KW-0961">Cell wall biogenesis/degradation</keyword>
<keyword evidence="7" id="KW-0133">Cell shape</keyword>
<dbReference type="GO" id="GO:0009252">
    <property type="term" value="P:peptidoglycan biosynthetic process"/>
    <property type="evidence" value="ECO:0007669"/>
    <property type="project" value="UniProtKB-KW"/>
</dbReference>
<keyword evidence="5" id="KW-0808">Transferase</keyword>
<dbReference type="EMBL" id="JACHGN010000029">
    <property type="protein sequence ID" value="MBB5139308.1"/>
    <property type="molecule type" value="Genomic_DNA"/>
</dbReference>
<evidence type="ECO:0000313" key="15">
    <source>
        <dbReference type="Proteomes" id="UP000578449"/>
    </source>
</evidence>
<feature type="non-terminal residue" evidence="14">
    <location>
        <position position="251"/>
    </location>
</feature>
<dbReference type="GO" id="GO:0008360">
    <property type="term" value="P:regulation of cell shape"/>
    <property type="evidence" value="ECO:0007669"/>
    <property type="project" value="UniProtKB-KW"/>
</dbReference>
<comment type="similarity">
    <text evidence="2">In the N-terminal section; belongs to the glycosyltransferase 51 family.</text>
</comment>
<dbReference type="PANTHER" id="PTHR32282">
    <property type="entry name" value="BINDING PROTEIN TRANSPEPTIDASE, PUTATIVE-RELATED"/>
    <property type="match status" value="1"/>
</dbReference>
<evidence type="ECO:0000256" key="3">
    <source>
        <dbReference type="ARBA" id="ARBA00022645"/>
    </source>
</evidence>
<comment type="similarity">
    <text evidence="1">In the C-terminal section; belongs to the transpeptidase family.</text>
</comment>
<dbReference type="InterPro" id="IPR023346">
    <property type="entry name" value="Lysozyme-like_dom_sf"/>
</dbReference>
<gene>
    <name evidence="14" type="ORF">HNP84_009071</name>
</gene>
<dbReference type="Proteomes" id="UP000578449">
    <property type="component" value="Unassembled WGS sequence"/>
</dbReference>
<dbReference type="Pfam" id="PF00912">
    <property type="entry name" value="Transgly"/>
    <property type="match status" value="1"/>
</dbReference>
<keyword evidence="15" id="KW-1185">Reference proteome</keyword>
<name>A0A840PID5_9ACTN</name>
<keyword evidence="4" id="KW-0328">Glycosyltransferase</keyword>
<evidence type="ECO:0000256" key="6">
    <source>
        <dbReference type="ARBA" id="ARBA00022801"/>
    </source>
</evidence>
<evidence type="ECO:0000259" key="13">
    <source>
        <dbReference type="Pfam" id="PF00912"/>
    </source>
</evidence>
<dbReference type="GO" id="GO:0030288">
    <property type="term" value="C:outer membrane-bounded periplasmic space"/>
    <property type="evidence" value="ECO:0007669"/>
    <property type="project" value="TreeGrafter"/>
</dbReference>
<dbReference type="InterPro" id="IPR036950">
    <property type="entry name" value="PBP_transglycosylase"/>
</dbReference>
<dbReference type="InterPro" id="IPR050396">
    <property type="entry name" value="Glycosyltr_51/Transpeptidase"/>
</dbReference>
<evidence type="ECO:0000256" key="10">
    <source>
        <dbReference type="ARBA" id="ARBA00023316"/>
    </source>
</evidence>
<dbReference type="InterPro" id="IPR001264">
    <property type="entry name" value="Glyco_trans_51"/>
</dbReference>
<dbReference type="SUPFAM" id="SSF53955">
    <property type="entry name" value="Lysozyme-like"/>
    <property type="match status" value="1"/>
</dbReference>
<comment type="catalytic activity">
    <reaction evidence="11">
        <text>Preferential cleavage: (Ac)2-L-Lys-D-Ala-|-D-Ala. Also transpeptidation of peptidyl-alanyl moieties that are N-acyl substituents of D-alanine.</text>
        <dbReference type="EC" id="3.4.16.4"/>
    </reaction>
</comment>
<dbReference type="Gene3D" id="1.10.3810.10">
    <property type="entry name" value="Biosynthetic peptidoglycan transglycosylase-like"/>
    <property type="match status" value="1"/>
</dbReference>
<dbReference type="GO" id="GO:0008955">
    <property type="term" value="F:peptidoglycan glycosyltransferase activity"/>
    <property type="evidence" value="ECO:0007669"/>
    <property type="project" value="UniProtKB-EC"/>
</dbReference>
<dbReference type="AlphaFoldDB" id="A0A840PID5"/>
<keyword evidence="3 14" id="KW-0645">Protease</keyword>
<dbReference type="GO" id="GO:0009002">
    <property type="term" value="F:serine-type D-Ala-D-Ala carboxypeptidase activity"/>
    <property type="evidence" value="ECO:0007669"/>
    <property type="project" value="UniProtKB-EC"/>
</dbReference>
<evidence type="ECO:0000256" key="1">
    <source>
        <dbReference type="ARBA" id="ARBA00007090"/>
    </source>
</evidence>
<evidence type="ECO:0000256" key="4">
    <source>
        <dbReference type="ARBA" id="ARBA00022676"/>
    </source>
</evidence>
<accession>A0A840PID5</accession>